<evidence type="ECO:0000259" key="3">
    <source>
        <dbReference type="PROSITE" id="PS01124"/>
    </source>
</evidence>
<evidence type="ECO:0000256" key="2">
    <source>
        <dbReference type="ARBA" id="ARBA00023163"/>
    </source>
</evidence>
<dbReference type="Gene3D" id="1.10.10.60">
    <property type="entry name" value="Homeodomain-like"/>
    <property type="match status" value="1"/>
</dbReference>
<dbReference type="GO" id="GO:0003700">
    <property type="term" value="F:DNA-binding transcription factor activity"/>
    <property type="evidence" value="ECO:0007669"/>
    <property type="project" value="InterPro"/>
</dbReference>
<organism evidence="4 5">
    <name type="scientific">Bordetella petrii (strain ATCC BAA-461 / DSM 12804 / CCUG 43448 / CIP 107267 / Se-1111R)</name>
    <dbReference type="NCBI Taxonomy" id="340100"/>
    <lineage>
        <taxon>Bacteria</taxon>
        <taxon>Pseudomonadati</taxon>
        <taxon>Pseudomonadota</taxon>
        <taxon>Betaproteobacteria</taxon>
        <taxon>Burkholderiales</taxon>
        <taxon>Alcaligenaceae</taxon>
        <taxon>Bordetella</taxon>
    </lineage>
</organism>
<dbReference type="eggNOG" id="COG4977">
    <property type="taxonomic scope" value="Bacteria"/>
</dbReference>
<dbReference type="AlphaFoldDB" id="A9IUP0"/>
<gene>
    <name evidence="4" type="ordered locus">Bpet3226</name>
</gene>
<dbReference type="InterPro" id="IPR009057">
    <property type="entry name" value="Homeodomain-like_sf"/>
</dbReference>
<evidence type="ECO:0000313" key="4">
    <source>
        <dbReference type="EMBL" id="CAP43568.1"/>
    </source>
</evidence>
<dbReference type="InterPro" id="IPR018060">
    <property type="entry name" value="HTH_AraC"/>
</dbReference>
<dbReference type="Pfam" id="PF01965">
    <property type="entry name" value="DJ-1_PfpI"/>
    <property type="match status" value="1"/>
</dbReference>
<name>A9IUP0_BORPD</name>
<proteinExistence type="predicted"/>
<dbReference type="InterPro" id="IPR002818">
    <property type="entry name" value="DJ-1/PfpI"/>
</dbReference>
<keyword evidence="1" id="KW-0805">Transcription regulation</keyword>
<dbReference type="PANTHER" id="PTHR43130">
    <property type="entry name" value="ARAC-FAMILY TRANSCRIPTIONAL REGULATOR"/>
    <property type="match status" value="1"/>
</dbReference>
<reference evidence="4 5" key="1">
    <citation type="journal article" date="2008" name="BMC Genomics">
        <title>The missing link: Bordetella petrii is endowed with both the metabolic versatility of environmental bacteria and virulence traits of pathogenic Bordetellae.</title>
        <authorList>
            <person name="Gross R."/>
            <person name="Guzman C.A."/>
            <person name="Sebaihia M."/>
            <person name="Martins Dos Santos V.A."/>
            <person name="Pieper D.H."/>
            <person name="Koebnik R."/>
            <person name="Lechner M."/>
            <person name="Bartels D."/>
            <person name="Buhrmester J."/>
            <person name="Choudhuri J.V."/>
            <person name="Ebensen T."/>
            <person name="Gaigalat L."/>
            <person name="Herrmann S."/>
            <person name="Khachane A.N."/>
            <person name="Larisch C."/>
            <person name="Link S."/>
            <person name="Linke B."/>
            <person name="Meyer F."/>
            <person name="Mormann S."/>
            <person name="Nakunst D."/>
            <person name="Rueckert C."/>
            <person name="Schneiker-Bekel S."/>
            <person name="Schulze K."/>
            <person name="Vorhoelter F.J."/>
            <person name="Yevsa T."/>
            <person name="Engle J.T."/>
            <person name="Goldman W.E."/>
            <person name="Puehler A."/>
            <person name="Goebel U.B."/>
            <person name="Goesmann A."/>
            <person name="Bloecker H."/>
            <person name="Kaiser O."/>
            <person name="Martinez-Arias R."/>
        </authorList>
    </citation>
    <scope>NUCLEOTIDE SEQUENCE [LARGE SCALE GENOMIC DNA]</scope>
    <source>
        <strain evidence="5">ATCC BAA-461 / DSM 12804 / CCUG 43448 / CIP 107267 / Se-1111R</strain>
    </source>
</reference>
<dbReference type="Pfam" id="PF12833">
    <property type="entry name" value="HTH_18"/>
    <property type="match status" value="1"/>
</dbReference>
<sequence>MSTVSGKRAAADGELRQSCGWIATAMRQYAGAMKNVAFLLPAGANIASLETARHGFMAANEYLRAQGREPRFAVRLVAAAPQVLLDEGRIQVRADATLADAGAVDICIVPPLLAPGPGAVADNQELVDWVAQYYKNGGELACLCLGAALPAAAGLLDGRRAVVHWAAQSLYAQWFPAVQWVCDRIVMAEQGLYTSGGAFSAAHLVLHLIEKHTDRDTAIWCAKFFQLDWSRQSQLPFSVFVGHKAHADDTVLAVQQHIETRYAERLTVEALAERYALGRRTLERRFRQATGNSIVEYLQRIRVEAAKKQLESSRKTVAEVMYEVGYSDTKAFRDIFSKYCGMSPVGYRERYL</sequence>
<dbReference type="SUPFAM" id="SSF46689">
    <property type="entry name" value="Homeodomain-like"/>
    <property type="match status" value="2"/>
</dbReference>
<dbReference type="STRING" id="94624.Bpet3226"/>
<keyword evidence="2" id="KW-0804">Transcription</keyword>
<dbReference type="Proteomes" id="UP000001225">
    <property type="component" value="Chromosome"/>
</dbReference>
<dbReference type="KEGG" id="bpt:Bpet3226"/>
<dbReference type="GO" id="GO:0043565">
    <property type="term" value="F:sequence-specific DNA binding"/>
    <property type="evidence" value="ECO:0007669"/>
    <property type="project" value="InterPro"/>
</dbReference>
<dbReference type="InterPro" id="IPR029062">
    <property type="entry name" value="Class_I_gatase-like"/>
</dbReference>
<dbReference type="PANTHER" id="PTHR43130:SF3">
    <property type="entry name" value="HTH-TYPE TRANSCRIPTIONAL REGULATOR RV1931C"/>
    <property type="match status" value="1"/>
</dbReference>
<dbReference type="EMBL" id="AM902716">
    <property type="protein sequence ID" value="CAP43568.1"/>
    <property type="molecule type" value="Genomic_DNA"/>
</dbReference>
<dbReference type="SMART" id="SM00342">
    <property type="entry name" value="HTH_ARAC"/>
    <property type="match status" value="1"/>
</dbReference>
<evidence type="ECO:0000256" key="1">
    <source>
        <dbReference type="ARBA" id="ARBA00023015"/>
    </source>
</evidence>
<evidence type="ECO:0000313" key="5">
    <source>
        <dbReference type="Proteomes" id="UP000001225"/>
    </source>
</evidence>
<dbReference type="Gene3D" id="3.40.50.880">
    <property type="match status" value="1"/>
</dbReference>
<protein>
    <submittedName>
        <fullName evidence="4">Transcriptional regulator, AraC-family</fullName>
    </submittedName>
</protein>
<accession>A9IUP0</accession>
<feature type="domain" description="HTH araC/xylS-type" evidence="3">
    <location>
        <begin position="252"/>
        <end position="350"/>
    </location>
</feature>
<dbReference type="PROSITE" id="PS01124">
    <property type="entry name" value="HTH_ARAC_FAMILY_2"/>
    <property type="match status" value="1"/>
</dbReference>
<dbReference type="InterPro" id="IPR052158">
    <property type="entry name" value="INH-QAR"/>
</dbReference>
<dbReference type="SUPFAM" id="SSF52317">
    <property type="entry name" value="Class I glutamine amidotransferase-like"/>
    <property type="match status" value="1"/>
</dbReference>
<keyword evidence="5" id="KW-1185">Reference proteome</keyword>